<dbReference type="Proteomes" id="UP000486847">
    <property type="component" value="Unassembled WGS sequence"/>
</dbReference>
<keyword evidence="1" id="KW-0812">Transmembrane</keyword>
<reference evidence="2 5" key="2">
    <citation type="submission" date="2019-10" db="EMBL/GenBank/DDBJ databases">
        <title>Comparative genomic analysis of antimicrobial resistant Escherichia coli of diverse origin.</title>
        <authorList>
            <person name="Ghatak S."/>
            <person name="Milton A.P."/>
            <person name="Rhetso K."/>
            <person name="Purkait D."/>
            <person name="Das S."/>
            <person name="Puro K.-U."/>
            <person name="Shakuntala I."/>
            <person name="Sen A."/>
            <person name="Sanjukta R."/>
            <person name="Priya G.B."/>
            <person name="Mawlong M."/>
            <person name="Lyngdoh V."/>
            <person name="Rynghang J."/>
            <person name="Mawphlang B.L."/>
        </authorList>
    </citation>
    <scope>NUCLEOTIDE SEQUENCE [LARGE SCALE GENOMIC DNA]</scope>
    <source>
        <strain evidence="2 5">SE161</strain>
    </source>
</reference>
<dbReference type="EMBL" id="WCEW01000089">
    <property type="protein sequence ID" value="MTE92509.1"/>
    <property type="molecule type" value="Genomic_DNA"/>
</dbReference>
<feature type="transmembrane region" description="Helical" evidence="1">
    <location>
        <begin position="6"/>
        <end position="26"/>
    </location>
</feature>
<evidence type="ECO:0000313" key="3">
    <source>
        <dbReference type="EMBL" id="RRD66877.1"/>
    </source>
</evidence>
<evidence type="ECO:0000313" key="5">
    <source>
        <dbReference type="Proteomes" id="UP000486847"/>
    </source>
</evidence>
<gene>
    <name evidence="3" type="ORF">EIA08_29475</name>
    <name evidence="2" type="ORF">F9B07_27880</name>
</gene>
<sequence length="65" mass="8117">MTVFILAMGYGILTAGSLILLVRNAYIGWTWFFKNYDDLPHIYRSRWRYQRRFILKRLWKRLFNR</sequence>
<dbReference type="AlphaFoldDB" id="A0A2S8HUE1"/>
<dbReference type="OMA" id="LFWKNYD"/>
<evidence type="ECO:0000256" key="1">
    <source>
        <dbReference type="SAM" id="Phobius"/>
    </source>
</evidence>
<dbReference type="Proteomes" id="UP000271008">
    <property type="component" value="Unassembled WGS sequence"/>
</dbReference>
<keyword evidence="1" id="KW-0472">Membrane</keyword>
<accession>A0A2S8HUE1</accession>
<organism evidence="3 4">
    <name type="scientific">Escherichia coli</name>
    <dbReference type="NCBI Taxonomy" id="562"/>
    <lineage>
        <taxon>Bacteria</taxon>
        <taxon>Pseudomonadati</taxon>
        <taxon>Pseudomonadota</taxon>
        <taxon>Gammaproteobacteria</taxon>
        <taxon>Enterobacterales</taxon>
        <taxon>Enterobacteriaceae</taxon>
        <taxon>Escherichia</taxon>
    </lineage>
</organism>
<protein>
    <submittedName>
        <fullName evidence="3">Uncharacterized protein</fullName>
    </submittedName>
</protein>
<evidence type="ECO:0000313" key="2">
    <source>
        <dbReference type="EMBL" id="MTE92509.1"/>
    </source>
</evidence>
<keyword evidence="1" id="KW-1133">Transmembrane helix</keyword>
<evidence type="ECO:0000313" key="4">
    <source>
        <dbReference type="Proteomes" id="UP000271008"/>
    </source>
</evidence>
<comment type="caution">
    <text evidence="3">The sequence shown here is derived from an EMBL/GenBank/DDBJ whole genome shotgun (WGS) entry which is preliminary data.</text>
</comment>
<name>A0A2S8HUE1_ECOLX</name>
<proteinExistence type="predicted"/>
<reference evidence="3 4" key="1">
    <citation type="submission" date="2018-11" db="EMBL/GenBank/DDBJ databases">
        <title>Enterobacteriaceae from Patient.</title>
        <authorList>
            <person name="Shen C."/>
            <person name="Yang Y."/>
            <person name="Tian G."/>
        </authorList>
    </citation>
    <scope>NUCLEOTIDE SEQUENCE [LARGE SCALE GENOMIC DNA]</scope>
    <source>
        <strain evidence="3 4">GBGD28</strain>
    </source>
</reference>
<dbReference type="EMBL" id="RQTU01000317">
    <property type="protein sequence ID" value="RRD66877.1"/>
    <property type="molecule type" value="Genomic_DNA"/>
</dbReference>